<keyword evidence="3" id="KW-1185">Reference proteome</keyword>
<dbReference type="EMBL" id="JTDF01005501">
    <property type="protein sequence ID" value="KAF8566168.1"/>
    <property type="molecule type" value="Genomic_DNA"/>
</dbReference>
<organism evidence="2 3">
    <name type="scientific">Paragonimus westermani</name>
    <dbReference type="NCBI Taxonomy" id="34504"/>
    <lineage>
        <taxon>Eukaryota</taxon>
        <taxon>Metazoa</taxon>
        <taxon>Spiralia</taxon>
        <taxon>Lophotrochozoa</taxon>
        <taxon>Platyhelminthes</taxon>
        <taxon>Trematoda</taxon>
        <taxon>Digenea</taxon>
        <taxon>Plagiorchiida</taxon>
        <taxon>Troglotremata</taxon>
        <taxon>Troglotrematidae</taxon>
        <taxon>Paragonimus</taxon>
    </lineage>
</organism>
<dbReference type="Proteomes" id="UP000699462">
    <property type="component" value="Unassembled WGS sequence"/>
</dbReference>
<evidence type="ECO:0000313" key="2">
    <source>
        <dbReference type="EMBL" id="KAF8566168.1"/>
    </source>
</evidence>
<dbReference type="OrthoDB" id="6241994at2759"/>
<sequence>MDQYPRSVHQLQLFVVFLLLQQISVAVGSCTCCLRTRTVCDCAQLRFDHHPKDCGDGLENATNALLEKPILFVSNPADLSDELHSVLILDTHVLGHPKMWSHAYIVFAASNLNKTCLKQPTGCHVQPEYKPHTIPCEGENARYGPLRVILIQQKTAVTNNFWKQFAQRIFPYSYLYENPFFMKSPIRMTEYPTLYCRHAEKFDIFLYTPFKEEERYGCNLEQPSPDQVKSVFTNHFPLLVVRQADVNQDLQRCHIHEDWTSKPVRPRSESKMFGKICSFDILTWVSLMTTAENASTFVGFMKQRTNDWFTLTQLEVMHLETILNSSRLYEPVLTDDGHPHYETSYDVHPYFCPAFLKQLEKARRTATRGEAYLQILRFLKVEWNPNLNYYRTD</sequence>
<dbReference type="PROSITE" id="PS51257">
    <property type="entry name" value="PROKAR_LIPOPROTEIN"/>
    <property type="match status" value="1"/>
</dbReference>
<dbReference type="AlphaFoldDB" id="A0A8T0DGS9"/>
<feature type="signal peptide" evidence="1">
    <location>
        <begin position="1"/>
        <end position="28"/>
    </location>
</feature>
<gene>
    <name evidence="2" type="ORF">P879_08325</name>
</gene>
<comment type="caution">
    <text evidence="2">The sequence shown here is derived from an EMBL/GenBank/DDBJ whole genome shotgun (WGS) entry which is preliminary data.</text>
</comment>
<feature type="chain" id="PRO_5035722733" evidence="1">
    <location>
        <begin position="29"/>
        <end position="393"/>
    </location>
</feature>
<evidence type="ECO:0000256" key="1">
    <source>
        <dbReference type="SAM" id="SignalP"/>
    </source>
</evidence>
<proteinExistence type="predicted"/>
<reference evidence="2 3" key="1">
    <citation type="submission" date="2019-07" db="EMBL/GenBank/DDBJ databases">
        <title>Annotation for the trematode Paragonimus westermani.</title>
        <authorList>
            <person name="Choi Y.-J."/>
        </authorList>
    </citation>
    <scope>NUCLEOTIDE SEQUENCE [LARGE SCALE GENOMIC DNA]</scope>
    <source>
        <strain evidence="2">180907_Pwestermani</strain>
    </source>
</reference>
<protein>
    <submittedName>
        <fullName evidence="2">Uncharacterized protein</fullName>
    </submittedName>
</protein>
<keyword evidence="1" id="KW-0732">Signal</keyword>
<name>A0A8T0DGS9_9TREM</name>
<evidence type="ECO:0000313" key="3">
    <source>
        <dbReference type="Proteomes" id="UP000699462"/>
    </source>
</evidence>
<accession>A0A8T0DGS9</accession>